<feature type="non-terminal residue" evidence="5">
    <location>
        <position position="1"/>
    </location>
</feature>
<evidence type="ECO:0000259" key="4">
    <source>
        <dbReference type="PROSITE" id="PS50118"/>
    </source>
</evidence>
<dbReference type="InterPro" id="IPR036910">
    <property type="entry name" value="HMG_box_dom_sf"/>
</dbReference>
<dbReference type="Gene3D" id="1.10.30.10">
    <property type="entry name" value="High mobility group box domain"/>
    <property type="match status" value="1"/>
</dbReference>
<dbReference type="PROSITE" id="PS50118">
    <property type="entry name" value="HMG_BOX_2"/>
    <property type="match status" value="1"/>
</dbReference>
<keyword evidence="1 2" id="KW-0238">DNA-binding</keyword>
<feature type="DNA-binding region" description="HMG box" evidence="2">
    <location>
        <begin position="206"/>
        <end position="270"/>
    </location>
</feature>
<dbReference type="PANTHER" id="PTHR48112:SF22">
    <property type="entry name" value="MITOCHONDRIAL TRANSCRIPTION FACTOR A, ISOFORM B"/>
    <property type="match status" value="1"/>
</dbReference>
<dbReference type="Proteomes" id="UP001328107">
    <property type="component" value="Unassembled WGS sequence"/>
</dbReference>
<dbReference type="PANTHER" id="PTHR48112">
    <property type="entry name" value="HIGH MOBILITY GROUP PROTEIN DSP1"/>
    <property type="match status" value="1"/>
</dbReference>
<organism evidence="5 6">
    <name type="scientific">Pristionchus mayeri</name>
    <dbReference type="NCBI Taxonomy" id="1317129"/>
    <lineage>
        <taxon>Eukaryota</taxon>
        <taxon>Metazoa</taxon>
        <taxon>Ecdysozoa</taxon>
        <taxon>Nematoda</taxon>
        <taxon>Chromadorea</taxon>
        <taxon>Rhabditida</taxon>
        <taxon>Rhabditina</taxon>
        <taxon>Diplogasteromorpha</taxon>
        <taxon>Diplogasteroidea</taxon>
        <taxon>Neodiplogasteridae</taxon>
        <taxon>Pristionchus</taxon>
    </lineage>
</organism>
<gene>
    <name evidence="5" type="ORF">PMAYCL1PPCAC_14341</name>
</gene>
<dbReference type="EMBL" id="BTRK01000003">
    <property type="protein sequence ID" value="GMR44146.1"/>
    <property type="molecule type" value="Genomic_DNA"/>
</dbReference>
<feature type="compositionally biased region" description="Basic and acidic residues" evidence="3">
    <location>
        <begin position="83"/>
        <end position="92"/>
    </location>
</feature>
<evidence type="ECO:0000313" key="5">
    <source>
        <dbReference type="EMBL" id="GMR44146.1"/>
    </source>
</evidence>
<dbReference type="InterPro" id="IPR050342">
    <property type="entry name" value="HMGB"/>
</dbReference>
<evidence type="ECO:0000256" key="1">
    <source>
        <dbReference type="ARBA" id="ARBA00023125"/>
    </source>
</evidence>
<evidence type="ECO:0000256" key="3">
    <source>
        <dbReference type="SAM" id="MobiDB-lite"/>
    </source>
</evidence>
<proteinExistence type="predicted"/>
<dbReference type="CDD" id="cd21994">
    <property type="entry name" value="HMG-box_SSRP1-like"/>
    <property type="match status" value="1"/>
</dbReference>
<keyword evidence="2" id="KW-0539">Nucleus</keyword>
<protein>
    <recommendedName>
        <fullName evidence="4">HMG box domain-containing protein</fullName>
    </recommendedName>
</protein>
<dbReference type="SUPFAM" id="SSF47095">
    <property type="entry name" value="HMG-box"/>
    <property type="match status" value="1"/>
</dbReference>
<evidence type="ECO:0000313" key="6">
    <source>
        <dbReference type="Proteomes" id="UP001328107"/>
    </source>
</evidence>
<dbReference type="GO" id="GO:0005634">
    <property type="term" value="C:nucleus"/>
    <property type="evidence" value="ECO:0007669"/>
    <property type="project" value="UniProtKB-UniRule"/>
</dbReference>
<keyword evidence="6" id="KW-1185">Reference proteome</keyword>
<dbReference type="GO" id="GO:0003677">
    <property type="term" value="F:DNA binding"/>
    <property type="evidence" value="ECO:0007669"/>
    <property type="project" value="UniProtKB-UniRule"/>
</dbReference>
<comment type="caution">
    <text evidence="5">The sequence shown here is derived from an EMBL/GenBank/DDBJ whole genome shotgun (WGS) entry which is preliminary data.</text>
</comment>
<dbReference type="Pfam" id="PF00505">
    <property type="entry name" value="HMG_box"/>
    <property type="match status" value="1"/>
</dbReference>
<evidence type="ECO:0000256" key="2">
    <source>
        <dbReference type="PROSITE-ProRule" id="PRU00267"/>
    </source>
</evidence>
<name>A0AAN4ZNU4_9BILA</name>
<dbReference type="SMART" id="SM00398">
    <property type="entry name" value="HMG"/>
    <property type="match status" value="1"/>
</dbReference>
<feature type="domain" description="HMG box" evidence="4">
    <location>
        <begin position="206"/>
        <end position="270"/>
    </location>
</feature>
<dbReference type="GO" id="GO:0006357">
    <property type="term" value="P:regulation of transcription by RNA polymerase II"/>
    <property type="evidence" value="ECO:0007669"/>
    <property type="project" value="TreeGrafter"/>
</dbReference>
<accession>A0AAN4ZNU4</accession>
<dbReference type="AlphaFoldDB" id="A0AAN4ZNU4"/>
<feature type="region of interest" description="Disordered" evidence="3">
    <location>
        <begin position="39"/>
        <end position="127"/>
    </location>
</feature>
<sequence length="286" mass="33208">DPKLEPVDFDQSIPCYNEESATGTVDLKIKDEEILDDGMMVPKVEPIDYSEEVPDEIQNSSLIQPKEEPIDDYDESGPNELQAHPREPKEEPADYNETDLFRQIPIEPKEEPVDYSEPVSDESQLDFDDIPVKEEDMMSDEEVTVTCRAKVGKPLSISSPRKRTRVQHLKSTRVKDIKNKMRTPSKTANPYVRKPKQPYVLEELPPKRPRSAFFLFLSERREELKKPGMGIGDVAKAAGAEWRAMEDKSEWTKKEEEDKERWKREMEEFRRRGPEKIYVPPIESTK</sequence>
<reference evidence="6" key="1">
    <citation type="submission" date="2022-10" db="EMBL/GenBank/DDBJ databases">
        <title>Genome assembly of Pristionchus species.</title>
        <authorList>
            <person name="Yoshida K."/>
            <person name="Sommer R.J."/>
        </authorList>
    </citation>
    <scope>NUCLEOTIDE SEQUENCE [LARGE SCALE GENOMIC DNA]</scope>
    <source>
        <strain evidence="6">RS5460</strain>
    </source>
</reference>
<dbReference type="InterPro" id="IPR009071">
    <property type="entry name" value="HMG_box_dom"/>
</dbReference>